<feature type="region of interest" description="Disordered" evidence="1">
    <location>
        <begin position="339"/>
        <end position="363"/>
    </location>
</feature>
<reference evidence="2" key="2">
    <citation type="journal article" date="2012" name="PLoS ONE">
        <title>A Deeply Branching Thermophilic Bacterium with an Ancient Acetyl-CoA Pathway Dominates a Subsurface Ecosystem.</title>
        <authorList>
            <person name="Takami H."/>
            <person name="Noguchi H."/>
            <person name="Takaki Y."/>
            <person name="Uchiyama I."/>
            <person name="Toyoda A."/>
            <person name="Nishi S."/>
            <person name="Chee G.-J."/>
            <person name="Arai W."/>
            <person name="Nunoura T."/>
            <person name="Itoh T."/>
            <person name="Hattori M."/>
            <person name="Takai K."/>
        </authorList>
    </citation>
    <scope>NUCLEOTIDE SEQUENCE</scope>
</reference>
<dbReference type="Gene3D" id="3.40.50.1440">
    <property type="entry name" value="Tubulin/FtsZ, GTPase domain"/>
    <property type="match status" value="1"/>
</dbReference>
<gene>
    <name evidence="2" type="ORF">HGMM_F03A04C09</name>
</gene>
<dbReference type="EMBL" id="AP011637">
    <property type="protein sequence ID" value="BAL52686.1"/>
    <property type="molecule type" value="Genomic_DNA"/>
</dbReference>
<organism evidence="2">
    <name type="scientific">uncultured prokaryote</name>
    <dbReference type="NCBI Taxonomy" id="198431"/>
    <lineage>
        <taxon>unclassified sequences</taxon>
        <taxon>environmental samples</taxon>
    </lineage>
</organism>
<dbReference type="AlphaFoldDB" id="H5S950"/>
<dbReference type="Pfam" id="PF13809">
    <property type="entry name" value="Tubulin_2"/>
    <property type="match status" value="1"/>
</dbReference>
<evidence type="ECO:0008006" key="3">
    <source>
        <dbReference type="Google" id="ProtNLM"/>
    </source>
</evidence>
<reference evidence="2" key="1">
    <citation type="journal article" date="2005" name="Environ. Microbiol.">
        <title>Genetic and functional properties of uncultivated thermophilic crenarchaeotes from a subsurface gold mine as revealed by analysis of genome fragments.</title>
        <authorList>
            <person name="Nunoura T."/>
            <person name="Hirayama H."/>
            <person name="Takami H."/>
            <person name="Oida H."/>
            <person name="Nishi S."/>
            <person name="Shimamura S."/>
            <person name="Suzuki Y."/>
            <person name="Inagaki F."/>
            <person name="Takai K."/>
            <person name="Nealson K.H."/>
            <person name="Horikoshi K."/>
        </authorList>
    </citation>
    <scope>NUCLEOTIDE SEQUENCE</scope>
</reference>
<dbReference type="SUPFAM" id="SSF52490">
    <property type="entry name" value="Tubulin nucleotide-binding domain-like"/>
    <property type="match status" value="1"/>
</dbReference>
<evidence type="ECO:0000313" key="2">
    <source>
        <dbReference type="EMBL" id="BAL52686.1"/>
    </source>
</evidence>
<evidence type="ECO:0000256" key="1">
    <source>
        <dbReference type="SAM" id="MobiDB-lite"/>
    </source>
</evidence>
<sequence>MNTTLTALRQLHILPSVIVGLGGSGQKTLDHFKELMERRLAQTEVPLLELLALDVVREHQRLGAGEFLQLMVRGLERAMGRYPWAQDLQRYPLVRRLPNLEHGCGGIPAIGRLAFAVNRQNILGALRHKSRAVAARAAMQRAEQLGASTQQRLTIPIWIVASFFGSTGSGIFFDLAAHAKKSLDVQTRTYGVIFLPDCFSHIPEADRQRGQGVGYAMLRQLQHLLNGGEHVGLCSNGEEPLRARGFLDRIYIVSGVNERGIVLDGERGDPFRAAAEFLYSYVFTDFGTQLEAQMLNNELAHPGVASFGIHKIVHPVRELARLEKLSRVLQAVEHVRLNGNGASGNGQQLQDVTATKPMEVHHR</sequence>
<proteinExistence type="predicted"/>
<accession>H5S950</accession>
<dbReference type="InterPro" id="IPR036525">
    <property type="entry name" value="Tubulin/FtsZ_GTPase_sf"/>
</dbReference>
<protein>
    <recommendedName>
        <fullName evidence="3">Tubulin/FtsZ GTPase domain-containing protein</fullName>
    </recommendedName>
</protein>
<name>H5S950_9ZZZZ</name>
<dbReference type="InterPro" id="IPR025904">
    <property type="entry name" value="Tubulin-like"/>
</dbReference>